<comment type="caution">
    <text evidence="7">The sequence shown here is derived from an EMBL/GenBank/DDBJ whole genome shotgun (WGS) entry which is preliminary data.</text>
</comment>
<comment type="function">
    <text evidence="1 6">Required for the transposition of the insertion element.</text>
</comment>
<dbReference type="PANTHER" id="PTHR33217">
    <property type="entry name" value="TRANSPOSASE FOR INSERTION SEQUENCE ELEMENT IS1081"/>
    <property type="match status" value="1"/>
</dbReference>
<evidence type="ECO:0000256" key="6">
    <source>
        <dbReference type="RuleBase" id="RU365089"/>
    </source>
</evidence>
<gene>
    <name evidence="7" type="ORF">J2S15_002625</name>
</gene>
<proteinExistence type="inferred from homology"/>
<evidence type="ECO:0000313" key="7">
    <source>
        <dbReference type="EMBL" id="MDQ0361875.1"/>
    </source>
</evidence>
<organism evidence="7 8">
    <name type="scientific">Breznakia pachnodae</name>
    <dbReference type="NCBI Taxonomy" id="265178"/>
    <lineage>
        <taxon>Bacteria</taxon>
        <taxon>Bacillati</taxon>
        <taxon>Bacillota</taxon>
        <taxon>Erysipelotrichia</taxon>
        <taxon>Erysipelotrichales</taxon>
        <taxon>Erysipelotrichaceae</taxon>
        <taxon>Breznakia</taxon>
    </lineage>
</organism>
<evidence type="ECO:0000256" key="3">
    <source>
        <dbReference type="ARBA" id="ARBA00022578"/>
    </source>
</evidence>
<dbReference type="EMBL" id="JAUSUR010000004">
    <property type="protein sequence ID" value="MDQ0361875.1"/>
    <property type="molecule type" value="Genomic_DNA"/>
</dbReference>
<keyword evidence="8" id="KW-1185">Reference proteome</keyword>
<dbReference type="PANTHER" id="PTHR33217:SF7">
    <property type="entry name" value="TRANSPOSASE FOR INSERTION SEQUENCE ELEMENT IS1081"/>
    <property type="match status" value="1"/>
</dbReference>
<keyword evidence="5 6" id="KW-0233">DNA recombination</keyword>
<sequence length="119" mass="13385">MSKSFVSSLTSSLHEVVKEFLNQPLKKVYPFLLSDILFIKVREASRVVSKAFHVVLGINEGGQREVLSIIIKDTGSHESWKETYTSLQSRGLNDVNMVISDSHLGEVKAIKEYFVGVSW</sequence>
<dbReference type="Pfam" id="PF00872">
    <property type="entry name" value="Transposase_mut"/>
    <property type="match status" value="1"/>
</dbReference>
<evidence type="ECO:0000313" key="8">
    <source>
        <dbReference type="Proteomes" id="UP001230220"/>
    </source>
</evidence>
<name>A0ABU0E4Y4_9FIRM</name>
<dbReference type="InterPro" id="IPR001207">
    <property type="entry name" value="Transposase_mutator"/>
</dbReference>
<evidence type="ECO:0000256" key="1">
    <source>
        <dbReference type="ARBA" id="ARBA00002190"/>
    </source>
</evidence>
<dbReference type="Proteomes" id="UP001230220">
    <property type="component" value="Unassembled WGS sequence"/>
</dbReference>
<reference evidence="7 8" key="1">
    <citation type="submission" date="2023-07" db="EMBL/GenBank/DDBJ databases">
        <title>Genomic Encyclopedia of Type Strains, Phase IV (KMG-IV): sequencing the most valuable type-strain genomes for metagenomic binning, comparative biology and taxonomic classification.</title>
        <authorList>
            <person name="Goeker M."/>
        </authorList>
    </citation>
    <scope>NUCLEOTIDE SEQUENCE [LARGE SCALE GENOMIC DNA]</scope>
    <source>
        <strain evidence="7 8">DSM 16784</strain>
    </source>
</reference>
<evidence type="ECO:0000256" key="2">
    <source>
        <dbReference type="ARBA" id="ARBA00010961"/>
    </source>
</evidence>
<keyword evidence="6" id="KW-0814">Transposable element</keyword>
<evidence type="ECO:0000256" key="5">
    <source>
        <dbReference type="ARBA" id="ARBA00023172"/>
    </source>
</evidence>
<keyword evidence="3 6" id="KW-0815">Transposition</keyword>
<comment type="similarity">
    <text evidence="2 6">Belongs to the transposase mutator family.</text>
</comment>
<keyword evidence="4 6" id="KW-0238">DNA-binding</keyword>
<accession>A0ABU0E4Y4</accession>
<protein>
    <recommendedName>
        <fullName evidence="6">Mutator family transposase</fullName>
    </recommendedName>
</protein>
<evidence type="ECO:0000256" key="4">
    <source>
        <dbReference type="ARBA" id="ARBA00023125"/>
    </source>
</evidence>